<evidence type="ECO:0000256" key="7">
    <source>
        <dbReference type="RuleBase" id="RU363032"/>
    </source>
</evidence>
<comment type="similarity">
    <text evidence="7">Belongs to the binding-protein-dependent transport system permease family.</text>
</comment>
<keyword evidence="5 7" id="KW-1133">Transmembrane helix</keyword>
<evidence type="ECO:0000256" key="4">
    <source>
        <dbReference type="ARBA" id="ARBA00022692"/>
    </source>
</evidence>
<feature type="transmembrane region" description="Helical" evidence="7">
    <location>
        <begin position="219"/>
        <end position="237"/>
    </location>
</feature>
<dbReference type="EMBL" id="VBAK01000143">
    <property type="protein sequence ID" value="TMI88239.1"/>
    <property type="molecule type" value="Genomic_DNA"/>
</dbReference>
<comment type="caution">
    <text evidence="9">The sequence shown here is derived from an EMBL/GenBank/DDBJ whole genome shotgun (WGS) entry which is preliminary data.</text>
</comment>
<evidence type="ECO:0000256" key="5">
    <source>
        <dbReference type="ARBA" id="ARBA00022989"/>
    </source>
</evidence>
<keyword evidence="2 7" id="KW-0813">Transport</keyword>
<organism evidence="9 10">
    <name type="scientific">Candidatus Segetimicrobium genomatis</name>
    <dbReference type="NCBI Taxonomy" id="2569760"/>
    <lineage>
        <taxon>Bacteria</taxon>
        <taxon>Bacillati</taxon>
        <taxon>Candidatus Sysuimicrobiota</taxon>
        <taxon>Candidatus Sysuimicrobiia</taxon>
        <taxon>Candidatus Sysuimicrobiales</taxon>
        <taxon>Candidatus Segetimicrobiaceae</taxon>
        <taxon>Candidatus Segetimicrobium</taxon>
    </lineage>
</organism>
<keyword evidence="6 7" id="KW-0472">Membrane</keyword>
<feature type="transmembrane region" description="Helical" evidence="7">
    <location>
        <begin position="274"/>
        <end position="293"/>
    </location>
</feature>
<dbReference type="PANTHER" id="PTHR43005:SF1">
    <property type="entry name" value="SPERMIDINE_PUTRESCINE TRANSPORT SYSTEM PERMEASE PROTEIN"/>
    <property type="match status" value="1"/>
</dbReference>
<evidence type="ECO:0000313" key="10">
    <source>
        <dbReference type="Proteomes" id="UP000318509"/>
    </source>
</evidence>
<dbReference type="InterPro" id="IPR035906">
    <property type="entry name" value="MetI-like_sf"/>
</dbReference>
<evidence type="ECO:0000256" key="6">
    <source>
        <dbReference type="ARBA" id="ARBA00023136"/>
    </source>
</evidence>
<dbReference type="GO" id="GO:0005886">
    <property type="term" value="C:plasma membrane"/>
    <property type="evidence" value="ECO:0007669"/>
    <property type="project" value="UniProtKB-SubCell"/>
</dbReference>
<name>A0A537JXH0_9BACT</name>
<dbReference type="AlphaFoldDB" id="A0A537JXH0"/>
<sequence length="300" mass="32623">MPPAPRATALGRFFDNKNVLGVVFVAPAVLILLALLTYPFFLGIYLSLTDAIIGRGGHFVGLANYTGLLGDPLFRLVTFNTFLYTTVACTCKLILGLALAIVLNREFMGKRFIRAIVLLPYIVPTVLSAISFWWIYDPTFGIISYTLRHLGLIGHNIDFLGDPGLARGALIAANVWRGVPFYAIGLLAGLQTVPGSLYEAAAIDGAGGWSVFRHITMPLLRPLTVVITMFSVIQTFADFQLPWVITRGGPNNATHLYGTLAFQRAIQGSHLGEGAAVAMAIFPVLLLTVIVSFKNLRRED</sequence>
<dbReference type="PROSITE" id="PS50928">
    <property type="entry name" value="ABC_TM1"/>
    <property type="match status" value="1"/>
</dbReference>
<dbReference type="InterPro" id="IPR000515">
    <property type="entry name" value="MetI-like"/>
</dbReference>
<feature type="transmembrane region" description="Helical" evidence="7">
    <location>
        <begin position="82"/>
        <end position="103"/>
    </location>
</feature>
<keyword evidence="3" id="KW-1003">Cell membrane</keyword>
<evidence type="ECO:0000256" key="2">
    <source>
        <dbReference type="ARBA" id="ARBA00022448"/>
    </source>
</evidence>
<feature type="transmembrane region" description="Helical" evidence="7">
    <location>
        <begin position="179"/>
        <end position="198"/>
    </location>
</feature>
<evidence type="ECO:0000259" key="8">
    <source>
        <dbReference type="PROSITE" id="PS50928"/>
    </source>
</evidence>
<accession>A0A537JXH0</accession>
<dbReference type="GO" id="GO:0055085">
    <property type="term" value="P:transmembrane transport"/>
    <property type="evidence" value="ECO:0007669"/>
    <property type="project" value="InterPro"/>
</dbReference>
<comment type="subcellular location">
    <subcellularLocation>
        <location evidence="1 7">Cell membrane</location>
        <topology evidence="1 7">Multi-pass membrane protein</topology>
    </subcellularLocation>
</comment>
<evidence type="ECO:0000256" key="1">
    <source>
        <dbReference type="ARBA" id="ARBA00004651"/>
    </source>
</evidence>
<evidence type="ECO:0000256" key="3">
    <source>
        <dbReference type="ARBA" id="ARBA00022475"/>
    </source>
</evidence>
<protein>
    <submittedName>
        <fullName evidence="9">Sugar ABC transporter permease</fullName>
    </submittedName>
</protein>
<dbReference type="Gene3D" id="1.10.3720.10">
    <property type="entry name" value="MetI-like"/>
    <property type="match status" value="1"/>
</dbReference>
<feature type="domain" description="ABC transmembrane type-1" evidence="8">
    <location>
        <begin position="78"/>
        <end position="292"/>
    </location>
</feature>
<keyword evidence="4 7" id="KW-0812">Transmembrane</keyword>
<feature type="transmembrane region" description="Helical" evidence="7">
    <location>
        <begin position="115"/>
        <end position="136"/>
    </location>
</feature>
<reference evidence="9 10" key="1">
    <citation type="journal article" date="2019" name="Nat. Microbiol.">
        <title>Mediterranean grassland soil C-N compound turnover is dependent on rainfall and depth, and is mediated by genomically divergent microorganisms.</title>
        <authorList>
            <person name="Diamond S."/>
            <person name="Andeer P.F."/>
            <person name="Li Z."/>
            <person name="Crits-Christoph A."/>
            <person name="Burstein D."/>
            <person name="Anantharaman K."/>
            <person name="Lane K.R."/>
            <person name="Thomas B.C."/>
            <person name="Pan C."/>
            <person name="Northen T.R."/>
            <person name="Banfield J.F."/>
        </authorList>
    </citation>
    <scope>NUCLEOTIDE SEQUENCE [LARGE SCALE GENOMIC DNA]</scope>
    <source>
        <strain evidence="9">NP_3</strain>
    </source>
</reference>
<dbReference type="CDD" id="cd06261">
    <property type="entry name" value="TM_PBP2"/>
    <property type="match status" value="1"/>
</dbReference>
<feature type="transmembrane region" description="Helical" evidence="7">
    <location>
        <begin position="20"/>
        <end position="41"/>
    </location>
</feature>
<dbReference type="SUPFAM" id="SSF161098">
    <property type="entry name" value="MetI-like"/>
    <property type="match status" value="1"/>
</dbReference>
<evidence type="ECO:0000313" key="9">
    <source>
        <dbReference type="EMBL" id="TMI88239.1"/>
    </source>
</evidence>
<gene>
    <name evidence="9" type="ORF">E6H00_13370</name>
</gene>
<dbReference type="PANTHER" id="PTHR43005">
    <property type="entry name" value="BLR7065 PROTEIN"/>
    <property type="match status" value="1"/>
</dbReference>
<dbReference type="Pfam" id="PF00528">
    <property type="entry name" value="BPD_transp_1"/>
    <property type="match status" value="1"/>
</dbReference>
<dbReference type="Proteomes" id="UP000318509">
    <property type="component" value="Unassembled WGS sequence"/>
</dbReference>
<proteinExistence type="inferred from homology"/>